<feature type="domain" description="Retroviral polymerase SH3-like" evidence="11">
    <location>
        <begin position="55"/>
        <end position="110"/>
    </location>
</feature>
<dbReference type="GO" id="GO:0003887">
    <property type="term" value="F:DNA-directed DNA polymerase activity"/>
    <property type="evidence" value="ECO:0007669"/>
    <property type="project" value="UniProtKB-KW"/>
</dbReference>
<dbReference type="InterPro" id="IPR012337">
    <property type="entry name" value="RNaseH-like_sf"/>
</dbReference>
<gene>
    <name evidence="12" type="ORF">RF55_16371</name>
</gene>
<comment type="caution">
    <text evidence="12">The sequence shown here is derived from an EMBL/GenBank/DDBJ whole genome shotgun (WGS) entry which is preliminary data.</text>
</comment>
<dbReference type="Gene3D" id="3.30.420.10">
    <property type="entry name" value="Ribonuclease H-like superfamily/Ribonuclease H"/>
    <property type="match status" value="1"/>
</dbReference>
<dbReference type="GO" id="GO:0015074">
    <property type="term" value="P:DNA integration"/>
    <property type="evidence" value="ECO:0007669"/>
    <property type="project" value="UniProtKB-KW"/>
</dbReference>
<dbReference type="GO" id="GO:0003964">
    <property type="term" value="F:RNA-directed DNA polymerase activity"/>
    <property type="evidence" value="ECO:0007669"/>
    <property type="project" value="UniProtKB-KW"/>
</dbReference>
<sequence>MLQARKLSAALWAEAVNTAVYILNRTLSSQVDNITPFEMWTGKKPDLSNLRIFGSDAFVHVPKQLRGKLDSKAKKMMLVGYKGNSGIYRLYDPGTKRVIEVRDVIFNEKNIAASGACPKNFWPGILHADKKKEGNNEGVIEPDEDGDQQPIDQRPSLRDRSRIKRPSRFKVNIAEWDEPFSF</sequence>
<dbReference type="Proteomes" id="UP000036403">
    <property type="component" value="Unassembled WGS sequence"/>
</dbReference>
<dbReference type="InterPro" id="IPR039537">
    <property type="entry name" value="Retrotran_Ty1/copia-like"/>
</dbReference>
<evidence type="ECO:0000256" key="10">
    <source>
        <dbReference type="SAM" id="MobiDB-lite"/>
    </source>
</evidence>
<dbReference type="GO" id="GO:0004519">
    <property type="term" value="F:endonuclease activity"/>
    <property type="evidence" value="ECO:0007669"/>
    <property type="project" value="UniProtKB-KW"/>
</dbReference>
<dbReference type="GO" id="GO:0003676">
    <property type="term" value="F:nucleic acid binding"/>
    <property type="evidence" value="ECO:0007669"/>
    <property type="project" value="InterPro"/>
</dbReference>
<evidence type="ECO:0000256" key="5">
    <source>
        <dbReference type="ARBA" id="ARBA00022842"/>
    </source>
</evidence>
<keyword evidence="1" id="KW-0540">Nuclease</keyword>
<reference evidence="12 13" key="1">
    <citation type="submission" date="2015-04" db="EMBL/GenBank/DDBJ databases">
        <title>Lasius niger genome sequencing.</title>
        <authorList>
            <person name="Konorov E.A."/>
            <person name="Nikitin M.A."/>
            <person name="Kirill M.V."/>
            <person name="Chang P."/>
        </authorList>
    </citation>
    <scope>NUCLEOTIDE SEQUENCE [LARGE SCALE GENOMIC DNA]</scope>
    <source>
        <tissue evidence="12">Whole</tissue>
    </source>
</reference>
<keyword evidence="8" id="KW-0239">DNA-directed DNA polymerase</keyword>
<protein>
    <submittedName>
        <fullName evidence="12">Copia protein</fullName>
    </submittedName>
</protein>
<dbReference type="SUPFAM" id="SSF53098">
    <property type="entry name" value="Ribonuclease H-like"/>
    <property type="match status" value="1"/>
</dbReference>
<dbReference type="OrthoDB" id="7555373at2759"/>
<evidence type="ECO:0000256" key="8">
    <source>
        <dbReference type="ARBA" id="ARBA00022932"/>
    </source>
</evidence>
<evidence type="ECO:0000313" key="13">
    <source>
        <dbReference type="Proteomes" id="UP000036403"/>
    </source>
</evidence>
<keyword evidence="13" id="KW-1185">Reference proteome</keyword>
<evidence type="ECO:0000256" key="6">
    <source>
        <dbReference type="ARBA" id="ARBA00022908"/>
    </source>
</evidence>
<keyword evidence="6" id="KW-0229">DNA integration</keyword>
<evidence type="ECO:0000259" key="11">
    <source>
        <dbReference type="Pfam" id="PF25597"/>
    </source>
</evidence>
<dbReference type="PANTHER" id="PTHR42648:SF11">
    <property type="entry name" value="TRANSPOSON TY4-P GAG-POL POLYPROTEIN"/>
    <property type="match status" value="1"/>
</dbReference>
<evidence type="ECO:0000256" key="9">
    <source>
        <dbReference type="ARBA" id="ARBA00023172"/>
    </source>
</evidence>
<evidence type="ECO:0000256" key="3">
    <source>
        <dbReference type="ARBA" id="ARBA00022759"/>
    </source>
</evidence>
<feature type="region of interest" description="Disordered" evidence="10">
    <location>
        <begin position="135"/>
        <end position="163"/>
    </location>
</feature>
<dbReference type="PaxDb" id="67767-A0A0J7K4F2"/>
<keyword evidence="3" id="KW-0255">Endonuclease</keyword>
<organism evidence="12 13">
    <name type="scientific">Lasius niger</name>
    <name type="common">Black garden ant</name>
    <dbReference type="NCBI Taxonomy" id="67767"/>
    <lineage>
        <taxon>Eukaryota</taxon>
        <taxon>Metazoa</taxon>
        <taxon>Ecdysozoa</taxon>
        <taxon>Arthropoda</taxon>
        <taxon>Hexapoda</taxon>
        <taxon>Insecta</taxon>
        <taxon>Pterygota</taxon>
        <taxon>Neoptera</taxon>
        <taxon>Endopterygota</taxon>
        <taxon>Hymenoptera</taxon>
        <taxon>Apocrita</taxon>
        <taxon>Aculeata</taxon>
        <taxon>Formicoidea</taxon>
        <taxon>Formicidae</taxon>
        <taxon>Formicinae</taxon>
        <taxon>Lasius</taxon>
        <taxon>Lasius</taxon>
    </lineage>
</organism>
<dbReference type="EMBL" id="LBMM01014367">
    <property type="protein sequence ID" value="KMQ85202.1"/>
    <property type="molecule type" value="Genomic_DNA"/>
</dbReference>
<name>A0A0J7K4F2_LASNI</name>
<dbReference type="GO" id="GO:0006310">
    <property type="term" value="P:DNA recombination"/>
    <property type="evidence" value="ECO:0007669"/>
    <property type="project" value="UniProtKB-KW"/>
</dbReference>
<evidence type="ECO:0000256" key="4">
    <source>
        <dbReference type="ARBA" id="ARBA00022801"/>
    </source>
</evidence>
<dbReference type="GO" id="GO:0016787">
    <property type="term" value="F:hydrolase activity"/>
    <property type="evidence" value="ECO:0007669"/>
    <property type="project" value="UniProtKB-KW"/>
</dbReference>
<evidence type="ECO:0000256" key="1">
    <source>
        <dbReference type="ARBA" id="ARBA00022722"/>
    </source>
</evidence>
<dbReference type="PANTHER" id="PTHR42648">
    <property type="entry name" value="TRANSPOSASE, PUTATIVE-RELATED"/>
    <property type="match status" value="1"/>
</dbReference>
<dbReference type="InterPro" id="IPR036397">
    <property type="entry name" value="RNaseH_sf"/>
</dbReference>
<keyword evidence="7" id="KW-0695">RNA-directed DNA polymerase</keyword>
<dbReference type="Pfam" id="PF25597">
    <property type="entry name" value="SH3_retrovirus"/>
    <property type="match status" value="1"/>
</dbReference>
<keyword evidence="5" id="KW-0460">Magnesium</keyword>
<keyword evidence="9" id="KW-0233">DNA recombination</keyword>
<dbReference type="AlphaFoldDB" id="A0A0J7K4F2"/>
<evidence type="ECO:0000313" key="12">
    <source>
        <dbReference type="EMBL" id="KMQ85202.1"/>
    </source>
</evidence>
<keyword evidence="2" id="KW-0479">Metal-binding</keyword>
<dbReference type="GO" id="GO:0046872">
    <property type="term" value="F:metal ion binding"/>
    <property type="evidence" value="ECO:0007669"/>
    <property type="project" value="UniProtKB-KW"/>
</dbReference>
<dbReference type="STRING" id="67767.A0A0J7K4F2"/>
<evidence type="ECO:0000256" key="7">
    <source>
        <dbReference type="ARBA" id="ARBA00022918"/>
    </source>
</evidence>
<keyword evidence="8" id="KW-0808">Transferase</keyword>
<evidence type="ECO:0000256" key="2">
    <source>
        <dbReference type="ARBA" id="ARBA00022723"/>
    </source>
</evidence>
<keyword evidence="8" id="KW-0548">Nucleotidyltransferase</keyword>
<dbReference type="InterPro" id="IPR057670">
    <property type="entry name" value="SH3_retrovirus"/>
</dbReference>
<proteinExistence type="predicted"/>
<keyword evidence="4" id="KW-0378">Hydrolase</keyword>
<accession>A0A0J7K4F2</accession>